<protein>
    <submittedName>
        <fullName evidence="2">Uncharacterized protein</fullName>
    </submittedName>
</protein>
<comment type="caution">
    <text evidence="2">The sequence shown here is derived from an EMBL/GenBank/DDBJ whole genome shotgun (WGS) entry which is preliminary data.</text>
</comment>
<evidence type="ECO:0000313" key="3">
    <source>
        <dbReference type="Proteomes" id="UP001196565"/>
    </source>
</evidence>
<dbReference type="RefSeq" id="WP_219761741.1">
    <property type="nucleotide sequence ID" value="NZ_JAHYBZ010000002.1"/>
</dbReference>
<feature type="chain" id="PRO_5045836775" evidence="1">
    <location>
        <begin position="26"/>
        <end position="293"/>
    </location>
</feature>
<name>A0ABS7A490_9PROT</name>
<organism evidence="2 3">
    <name type="scientific">Roseomonas alba</name>
    <dbReference type="NCBI Taxonomy" id="2846776"/>
    <lineage>
        <taxon>Bacteria</taxon>
        <taxon>Pseudomonadati</taxon>
        <taxon>Pseudomonadota</taxon>
        <taxon>Alphaproteobacteria</taxon>
        <taxon>Acetobacterales</taxon>
        <taxon>Roseomonadaceae</taxon>
        <taxon>Roseomonas</taxon>
    </lineage>
</organism>
<proteinExistence type="predicted"/>
<dbReference type="EMBL" id="JAHYBZ010000002">
    <property type="protein sequence ID" value="MBW6397108.1"/>
    <property type="molecule type" value="Genomic_DNA"/>
</dbReference>
<evidence type="ECO:0000256" key="1">
    <source>
        <dbReference type="SAM" id="SignalP"/>
    </source>
</evidence>
<keyword evidence="3" id="KW-1185">Reference proteome</keyword>
<dbReference type="Proteomes" id="UP001196565">
    <property type="component" value="Unassembled WGS sequence"/>
</dbReference>
<reference evidence="2 3" key="1">
    <citation type="submission" date="2021-07" db="EMBL/GenBank/DDBJ databases">
        <authorList>
            <person name="So Y."/>
        </authorList>
    </citation>
    <scope>NUCLEOTIDE SEQUENCE [LARGE SCALE GENOMIC DNA]</scope>
    <source>
        <strain evidence="2 3">HJA6</strain>
    </source>
</reference>
<feature type="signal peptide" evidence="1">
    <location>
        <begin position="1"/>
        <end position="25"/>
    </location>
</feature>
<keyword evidence="1" id="KW-0732">Signal</keyword>
<accession>A0ABS7A490</accession>
<gene>
    <name evidence="2" type="ORF">KPL78_04570</name>
</gene>
<evidence type="ECO:0000313" key="2">
    <source>
        <dbReference type="EMBL" id="MBW6397108.1"/>
    </source>
</evidence>
<sequence length="293" mass="30050">MNLPFHPRRAILGLGLLLGACVASPPPTPPTPAGRYAALVIAADQTAGQVVDHLAARERAEVQEAGSLRFAAGAMPPTPPPPATPAAGAVLDPGVKLILMQAQRLAALSVGQVPAEGPQGAALLARVQDSLAALRAVPGRWPAETVRRRGLDAFAVLAAPAPPGLDAAGLALQRQRAVSEAVALLRAVIGDDARSGLRGALAQRHEAWRQAQTAMLNSVRNDRSIGPDQRMQIWQTTQARIAADPPEVAGAELHRRLGAIPAGHAAAGAGDAAGVEAFGAAVGRLQSLLVQAR</sequence>